<keyword evidence="2" id="KW-1185">Reference proteome</keyword>
<sequence length="114" mass="11994">MFQSAQRSAASTDDAAQRLGRLVGALGLVEQLAGESHELPADPIAIAAGYRQAGPIARRRFDALIAETAAFAAAGIEILLRQRQGRGECRVAAARLANEMRAAIAEMIALVGPR</sequence>
<gene>
    <name evidence="1" type="ORF">SAMN06295912_1082</name>
</gene>
<dbReference type="RefSeq" id="WP_089219306.1">
    <property type="nucleotide sequence ID" value="NZ_FZOS01000008.1"/>
</dbReference>
<proteinExistence type="predicted"/>
<organism evidence="1 2">
    <name type="scientific">Edaphosphingomonas laterariae</name>
    <dbReference type="NCBI Taxonomy" id="861865"/>
    <lineage>
        <taxon>Bacteria</taxon>
        <taxon>Pseudomonadati</taxon>
        <taxon>Pseudomonadota</taxon>
        <taxon>Alphaproteobacteria</taxon>
        <taxon>Sphingomonadales</taxon>
        <taxon>Rhizorhabdaceae</taxon>
        <taxon>Edaphosphingomonas</taxon>
    </lineage>
</organism>
<evidence type="ECO:0000313" key="1">
    <source>
        <dbReference type="EMBL" id="SNS50340.1"/>
    </source>
</evidence>
<reference evidence="2" key="1">
    <citation type="submission" date="2017-06" db="EMBL/GenBank/DDBJ databases">
        <authorList>
            <person name="Varghese N."/>
            <person name="Submissions S."/>
        </authorList>
    </citation>
    <scope>NUCLEOTIDE SEQUENCE [LARGE SCALE GENOMIC DNA]</scope>
    <source>
        <strain evidence="2">LNB2</strain>
    </source>
</reference>
<protein>
    <submittedName>
        <fullName evidence="1">Uncharacterized protein</fullName>
    </submittedName>
</protein>
<dbReference type="AlphaFoldDB" id="A0A239F010"/>
<evidence type="ECO:0000313" key="2">
    <source>
        <dbReference type="Proteomes" id="UP000198281"/>
    </source>
</evidence>
<name>A0A239F010_9SPHN</name>
<accession>A0A239F010</accession>
<dbReference type="Proteomes" id="UP000198281">
    <property type="component" value="Unassembled WGS sequence"/>
</dbReference>
<dbReference type="EMBL" id="FZOS01000008">
    <property type="protein sequence ID" value="SNS50340.1"/>
    <property type="molecule type" value="Genomic_DNA"/>
</dbReference>